<dbReference type="GO" id="GO:0071007">
    <property type="term" value="C:U2-type catalytic step 2 spliceosome"/>
    <property type="evidence" value="ECO:0007669"/>
    <property type="project" value="TreeGrafter"/>
</dbReference>
<evidence type="ECO:0000256" key="9">
    <source>
        <dbReference type="ARBA" id="ARBA00037272"/>
    </source>
</evidence>
<dbReference type="GO" id="GO:0071014">
    <property type="term" value="C:post-mRNA release spliceosomal complex"/>
    <property type="evidence" value="ECO:0007669"/>
    <property type="project" value="TreeGrafter"/>
</dbReference>
<comment type="caution">
    <text evidence="16">The sequence shown here is derived from an EMBL/GenBank/DDBJ whole genome shotgun (WGS) entry which is preliminary data.</text>
</comment>
<proteinExistence type="inferred from homology"/>
<feature type="domain" description="Pre-mRNA-splicing factor SYF1 central HAT repeats" evidence="13">
    <location>
        <begin position="400"/>
        <end position="555"/>
    </location>
</feature>
<evidence type="ECO:0000259" key="13">
    <source>
        <dbReference type="Pfam" id="PF23220"/>
    </source>
</evidence>
<dbReference type="InterPro" id="IPR055430">
    <property type="entry name" value="HAT_Syf1_CNRKL1_C"/>
</dbReference>
<evidence type="ECO:0000256" key="7">
    <source>
        <dbReference type="ARBA" id="ARBA00023187"/>
    </source>
</evidence>
<comment type="subcellular location">
    <subcellularLocation>
        <location evidence="1">Nucleus</location>
    </subcellularLocation>
</comment>
<evidence type="ECO:0000256" key="8">
    <source>
        <dbReference type="ARBA" id="ARBA00023242"/>
    </source>
</evidence>
<keyword evidence="7" id="KW-0508">mRNA splicing</keyword>
<dbReference type="Gene3D" id="1.25.40.10">
    <property type="entry name" value="Tetratricopeptide repeat domain"/>
    <property type="match status" value="4"/>
</dbReference>
<dbReference type="GO" id="GO:0000974">
    <property type="term" value="C:Prp19 complex"/>
    <property type="evidence" value="ECO:0007669"/>
    <property type="project" value="TreeGrafter"/>
</dbReference>
<accession>A0A427YR43</accession>
<dbReference type="EMBL" id="RSCD01000004">
    <property type="protein sequence ID" value="RSH93540.1"/>
    <property type="molecule type" value="Genomic_DNA"/>
</dbReference>
<evidence type="ECO:0000256" key="11">
    <source>
        <dbReference type="ARBA" id="ARBA00067212"/>
    </source>
</evidence>
<dbReference type="SUPFAM" id="SSF48452">
    <property type="entry name" value="TPR-like"/>
    <property type="match status" value="2"/>
</dbReference>
<dbReference type="InterPro" id="IPR055433">
    <property type="entry name" value="HAT_Syf1-like_N"/>
</dbReference>
<reference evidence="16 17" key="1">
    <citation type="submission" date="2018-11" db="EMBL/GenBank/DDBJ databases">
        <title>Genome sequence of Saitozyma podzolica DSM 27192.</title>
        <authorList>
            <person name="Aliyu H."/>
            <person name="Gorte O."/>
            <person name="Ochsenreither K."/>
        </authorList>
    </citation>
    <scope>NUCLEOTIDE SEQUENCE [LARGE SCALE GENOMIC DNA]</scope>
    <source>
        <strain evidence="16 17">DSM 27192</strain>
    </source>
</reference>
<comment type="function">
    <text evidence="9">Involved in pre-mRNA splicing and cell cycle progression.</text>
</comment>
<evidence type="ECO:0000259" key="15">
    <source>
        <dbReference type="Pfam" id="PF23233"/>
    </source>
</evidence>
<organism evidence="16 17">
    <name type="scientific">Saitozyma podzolica</name>
    <dbReference type="NCBI Taxonomy" id="1890683"/>
    <lineage>
        <taxon>Eukaryota</taxon>
        <taxon>Fungi</taxon>
        <taxon>Dikarya</taxon>
        <taxon>Basidiomycota</taxon>
        <taxon>Agaricomycotina</taxon>
        <taxon>Tremellomycetes</taxon>
        <taxon>Tremellales</taxon>
        <taxon>Trimorphomycetaceae</taxon>
        <taxon>Saitozyma</taxon>
    </lineage>
</organism>
<evidence type="ECO:0000313" key="17">
    <source>
        <dbReference type="Proteomes" id="UP000279259"/>
    </source>
</evidence>
<dbReference type="Pfam" id="PF23231">
    <property type="entry name" value="HAT_Syf1_CNRKL1_C"/>
    <property type="match status" value="1"/>
</dbReference>
<evidence type="ECO:0000256" key="10">
    <source>
        <dbReference type="ARBA" id="ARBA00039472"/>
    </source>
</evidence>
<dbReference type="InterPro" id="IPR011990">
    <property type="entry name" value="TPR-like_helical_dom_sf"/>
</dbReference>
<dbReference type="OrthoDB" id="10067343at2759"/>
<dbReference type="Pfam" id="PF23233">
    <property type="entry name" value="HAT_Syf1_CNRKL1_N"/>
    <property type="match status" value="1"/>
</dbReference>
<evidence type="ECO:0000256" key="3">
    <source>
        <dbReference type="ARBA" id="ARBA00011524"/>
    </source>
</evidence>
<dbReference type="InterPro" id="IPR045075">
    <property type="entry name" value="Syf1-like"/>
</dbReference>
<evidence type="ECO:0000256" key="1">
    <source>
        <dbReference type="ARBA" id="ARBA00004123"/>
    </source>
</evidence>
<keyword evidence="17" id="KW-1185">Reference proteome</keyword>
<dbReference type="InterPro" id="IPR003107">
    <property type="entry name" value="HAT"/>
</dbReference>
<keyword evidence="6" id="KW-0677">Repeat</keyword>
<protein>
    <recommendedName>
        <fullName evidence="10">Pre-mRNA-splicing factor SYF1</fullName>
    </recommendedName>
    <alternativeName>
        <fullName evidence="11">Pre-mRNA-splicing factor syf1</fullName>
    </alternativeName>
</protein>
<dbReference type="PANTHER" id="PTHR11246">
    <property type="entry name" value="PRE-MRNA SPLICING FACTOR"/>
    <property type="match status" value="1"/>
</dbReference>
<feature type="domain" description="Pre-mRNA-splicing factor Syf1-like N-terminal HAT-repeats" evidence="15">
    <location>
        <begin position="192"/>
        <end position="241"/>
    </location>
</feature>
<feature type="domain" description="Pre-mRNA-splicing factor Syf1/CRNKL1-like C-terminal HAT-repeats" evidence="14">
    <location>
        <begin position="557"/>
        <end position="959"/>
    </location>
</feature>
<dbReference type="FunFam" id="1.25.40.10:FF:000038">
    <property type="entry name" value="Putative pre-mRNA-splicing factor SYF1"/>
    <property type="match status" value="1"/>
</dbReference>
<name>A0A427YR43_9TREE</name>
<gene>
    <name evidence="16" type="primary">SYF1</name>
    <name evidence="16" type="ORF">EHS25_007898</name>
</gene>
<evidence type="ECO:0000256" key="6">
    <source>
        <dbReference type="ARBA" id="ARBA00022737"/>
    </source>
</evidence>
<dbReference type="SMART" id="SM00386">
    <property type="entry name" value="HAT"/>
    <property type="match status" value="9"/>
</dbReference>
<evidence type="ECO:0000256" key="5">
    <source>
        <dbReference type="ARBA" id="ARBA00022728"/>
    </source>
</evidence>
<evidence type="ECO:0000256" key="2">
    <source>
        <dbReference type="ARBA" id="ARBA00008644"/>
    </source>
</evidence>
<sequence>MSSDASLIADLSSRFPITIPIPTPLTHPHLISSADLATEEDLLHNPENLRSWLSYIGQIKDRIAKLEPPAPETLSPEEQLLGPLASQVARDGLQHLVFLYERALVVFPTSFKLWRSYINTRQAYVLGELTADAKKARQQQAKRGSAYKTNVAELLDGTEEASDARMALASARPLAYSPVGAAPSQLPAAFKRTYARRTFDRALRTLPPSLHGRIWGMYLRWAEMMGGDAGERVWRRFLKVDSSLTERHIAHLLESEPPRPLSAAKYLLSLARRAAKNTYIPLDGKSPYQLFVDFLELVEKYAEDVGMTEEETLELQAARRGPEEKDESAEVADGDDGIKAVEKDEPASVAGRLMRIAGPPVPVGQAKNVAPPKSVGGVKKAVVEAEPYDEDTDPANPRLLDVEGIVEKDGLEVYKDQAGRLWTGLATYWIKRGEFDRATATFERGLAAVVTIRDFTQIFDAYAEFSETMISTLMDAIADEDNLEDEDFDVEETEMELDERMKSFEALMDRRPFLINEVLLRRNPNEVVEWEKRVALYGDDDVKVVETYIKALDTIQPRKATGPLYPLYVNFAKFYEEGGSKDESGEPRNAPDLEQARKIFDKATKVPFKSVDELAEVWCEWAEMELRNENYDEAIRLMQRATTVPKNTKVDYYNDNLPPQSRLFKSLKVWSFYSDLEESIGTVESTKAVFDKIMELKIANAQVIVNFATFLEENKYFEESFKVYERGIELFHFPVAFEIWNIYLSKFVKRYGGKKLERSRDLFEQALENCPAKFCKPLYLMYAKLEEDHGLAKRAMGIYDRAATTVQDSDKFDMFTIYIAKAAANFGLPATRPIYERAIEVLPDRQTAEMCRRFAAMERKLGEVDRARAIYAHASQFCDPRVEPDFWAEWNAFEIDTGSEDTFREMLRIKRAVQASYNTENSFIAAQAAAARKGTEKPTDAAALAAKDAADPMAAMERSLAQPANGAGSRGGPAFVASTLKQQNVNGIDESVEEAVQEAAANPDAIAIEEDEF</sequence>
<dbReference type="AlphaFoldDB" id="A0A427YR43"/>
<dbReference type="InterPro" id="IPR056350">
    <property type="entry name" value="HAT_Syf1_central"/>
</dbReference>
<evidence type="ECO:0000256" key="4">
    <source>
        <dbReference type="ARBA" id="ARBA00022664"/>
    </source>
</evidence>
<dbReference type="GO" id="GO:0000349">
    <property type="term" value="P:generation of catalytic spliceosome for first transesterification step"/>
    <property type="evidence" value="ECO:0007669"/>
    <property type="project" value="TreeGrafter"/>
</dbReference>
<keyword evidence="8" id="KW-0539">Nucleus</keyword>
<comment type="similarity">
    <text evidence="2">Belongs to the crooked-neck family.</text>
</comment>
<evidence type="ECO:0000259" key="14">
    <source>
        <dbReference type="Pfam" id="PF23231"/>
    </source>
</evidence>
<evidence type="ECO:0000256" key="12">
    <source>
        <dbReference type="SAM" id="MobiDB-lite"/>
    </source>
</evidence>
<dbReference type="FunFam" id="1.25.40.10:FF:000137">
    <property type="entry name" value="Pre-mRNA-splicing factor syf1"/>
    <property type="match status" value="1"/>
</dbReference>
<feature type="region of interest" description="Disordered" evidence="12">
    <location>
        <begin position="314"/>
        <end position="334"/>
    </location>
</feature>
<dbReference type="PANTHER" id="PTHR11246:SF5">
    <property type="entry name" value="PRE-MRNA-SPLICING FACTOR SYF1"/>
    <property type="match status" value="1"/>
</dbReference>
<dbReference type="Pfam" id="PF23220">
    <property type="entry name" value="HAT_Syf1_M"/>
    <property type="match status" value="1"/>
</dbReference>
<comment type="subunit">
    <text evidence="3">Associated with the spliceosome.</text>
</comment>
<evidence type="ECO:0000313" key="16">
    <source>
        <dbReference type="EMBL" id="RSH93540.1"/>
    </source>
</evidence>
<dbReference type="STRING" id="1890683.A0A427YR43"/>
<dbReference type="FunFam" id="1.25.40.10:FF:000023">
    <property type="entry name" value="Pre-mRNA-splicing factor SYF1"/>
    <property type="match status" value="1"/>
</dbReference>
<keyword evidence="5" id="KW-0747">Spliceosome</keyword>
<keyword evidence="4" id="KW-0507">mRNA processing</keyword>
<dbReference type="Proteomes" id="UP000279259">
    <property type="component" value="Unassembled WGS sequence"/>
</dbReference>
<feature type="compositionally biased region" description="Acidic residues" evidence="12">
    <location>
        <begin position="324"/>
        <end position="334"/>
    </location>
</feature>